<dbReference type="SUPFAM" id="SSF102735">
    <property type="entry name" value="Trigger factor ribosome-binding domain"/>
    <property type="match status" value="1"/>
</dbReference>
<dbReference type="PANTHER" id="PTHR30560">
    <property type="entry name" value="TRIGGER FACTOR CHAPERONE AND PEPTIDYL-PROLYL CIS/TRANS ISOMERASE"/>
    <property type="match status" value="1"/>
</dbReference>
<dbReference type="GO" id="GO:0043335">
    <property type="term" value="P:protein unfolding"/>
    <property type="evidence" value="ECO:0007669"/>
    <property type="project" value="TreeGrafter"/>
</dbReference>
<evidence type="ECO:0000313" key="10">
    <source>
        <dbReference type="Proteomes" id="UP000734854"/>
    </source>
</evidence>
<dbReference type="GO" id="GO:0043022">
    <property type="term" value="F:ribosome binding"/>
    <property type="evidence" value="ECO:0007669"/>
    <property type="project" value="TreeGrafter"/>
</dbReference>
<evidence type="ECO:0000256" key="5">
    <source>
        <dbReference type="ARBA" id="ARBA00023186"/>
    </source>
</evidence>
<dbReference type="InterPro" id="IPR005215">
    <property type="entry name" value="Trig_fac"/>
</dbReference>
<comment type="similarity">
    <text evidence="2">Belongs to the FKBP-type PPIase family. Tig subfamily.</text>
</comment>
<comment type="caution">
    <text evidence="9">The sequence shown here is derived from an EMBL/GenBank/DDBJ whole genome shotgun (WGS) entry which is preliminary data.</text>
</comment>
<dbReference type="EC" id="5.2.1.8" evidence="3"/>
<dbReference type="Gene3D" id="3.30.70.1050">
    <property type="entry name" value="Trigger factor ribosome-binding domain"/>
    <property type="match status" value="1"/>
</dbReference>
<comment type="function">
    <text evidence="7">Involved in protein export. Acts as a chaperone by maintaining the newly synthesized protein in an open conformation. Functions as a peptidyl-prolyl cis-trans isomerase.</text>
</comment>
<dbReference type="InterPro" id="IPR036611">
    <property type="entry name" value="Trigger_fac_ribosome-bd_sf"/>
</dbReference>
<evidence type="ECO:0000313" key="9">
    <source>
        <dbReference type="EMBL" id="KAG6534934.1"/>
    </source>
</evidence>
<dbReference type="GO" id="GO:0051083">
    <property type="term" value="P:'de novo' cotranslational protein folding"/>
    <property type="evidence" value="ECO:0007669"/>
    <property type="project" value="TreeGrafter"/>
</dbReference>
<dbReference type="EMBL" id="JACMSC010000002">
    <property type="protein sequence ID" value="KAG6534934.1"/>
    <property type="molecule type" value="Genomic_DNA"/>
</dbReference>
<dbReference type="FunFam" id="3.30.70.1050:FF:000004">
    <property type="entry name" value="Trigger factor"/>
    <property type="match status" value="1"/>
</dbReference>
<evidence type="ECO:0000256" key="6">
    <source>
        <dbReference type="ARBA" id="ARBA00023235"/>
    </source>
</evidence>
<dbReference type="Proteomes" id="UP000734854">
    <property type="component" value="Unassembled WGS sequence"/>
</dbReference>
<comment type="catalytic activity">
    <reaction evidence="1">
        <text>[protein]-peptidylproline (omega=180) = [protein]-peptidylproline (omega=0)</text>
        <dbReference type="Rhea" id="RHEA:16237"/>
        <dbReference type="Rhea" id="RHEA-COMP:10747"/>
        <dbReference type="Rhea" id="RHEA-COMP:10748"/>
        <dbReference type="ChEBI" id="CHEBI:83833"/>
        <dbReference type="ChEBI" id="CHEBI:83834"/>
        <dbReference type="EC" id="5.2.1.8"/>
    </reaction>
</comment>
<organism evidence="9 10">
    <name type="scientific">Zingiber officinale</name>
    <name type="common">Ginger</name>
    <name type="synonym">Amomum zingiber</name>
    <dbReference type="NCBI Taxonomy" id="94328"/>
    <lineage>
        <taxon>Eukaryota</taxon>
        <taxon>Viridiplantae</taxon>
        <taxon>Streptophyta</taxon>
        <taxon>Embryophyta</taxon>
        <taxon>Tracheophyta</taxon>
        <taxon>Spermatophyta</taxon>
        <taxon>Magnoliopsida</taxon>
        <taxon>Liliopsida</taxon>
        <taxon>Zingiberales</taxon>
        <taxon>Zingiberaceae</taxon>
        <taxon>Zingiber</taxon>
    </lineage>
</organism>
<sequence length="220" mass="24630">MESAVQTLFIGHNPQAILQKQRKFFCSRLLTSPRTRICASVSLKRVSSENFRRVLSDWLQNSQCNTSNILRNADLGNIGESLATFEDFTVTTTNMGDREIKIRVDASGARTQANFDNAFSKLVAAAQPIPGFRRVKGGKTPDIPKDVLLHIIGPSKVYKQSIKKLINTTVAEFVEKKSLKVTKDLRVEQSFEELESKFQPGDDFGFDATLQFQVTKTAKI</sequence>
<evidence type="ECO:0000256" key="2">
    <source>
        <dbReference type="ARBA" id="ARBA00005464"/>
    </source>
</evidence>
<gene>
    <name evidence="9" type="ORF">ZIOFF_008842</name>
</gene>
<dbReference type="InterPro" id="IPR008881">
    <property type="entry name" value="Trigger_fac_ribosome-bd_bac"/>
</dbReference>
<evidence type="ECO:0000259" key="8">
    <source>
        <dbReference type="Pfam" id="PF05697"/>
    </source>
</evidence>
<evidence type="ECO:0000256" key="1">
    <source>
        <dbReference type="ARBA" id="ARBA00000971"/>
    </source>
</evidence>
<name>A0A8J5IIS4_ZINOF</name>
<dbReference type="GO" id="GO:0044183">
    <property type="term" value="F:protein folding chaperone"/>
    <property type="evidence" value="ECO:0007669"/>
    <property type="project" value="TreeGrafter"/>
</dbReference>
<dbReference type="AlphaFoldDB" id="A0A8J5IIS4"/>
<dbReference type="PANTHER" id="PTHR30560:SF5">
    <property type="entry name" value="OS09G0515400 PROTEIN"/>
    <property type="match status" value="1"/>
</dbReference>
<keyword evidence="5" id="KW-0143">Chaperone</keyword>
<evidence type="ECO:0000256" key="4">
    <source>
        <dbReference type="ARBA" id="ARBA00023110"/>
    </source>
</evidence>
<proteinExistence type="inferred from homology"/>
<feature type="domain" description="Trigger factor ribosome-binding bacterial" evidence="8">
    <location>
        <begin position="90"/>
        <end position="211"/>
    </location>
</feature>
<keyword evidence="6" id="KW-0413">Isomerase</keyword>
<protein>
    <recommendedName>
        <fullName evidence="3">peptidylprolyl isomerase</fullName>
        <ecNumber evidence="3">5.2.1.8</ecNumber>
    </recommendedName>
</protein>
<keyword evidence="10" id="KW-1185">Reference proteome</keyword>
<dbReference type="GO" id="GO:0015031">
    <property type="term" value="P:protein transport"/>
    <property type="evidence" value="ECO:0007669"/>
    <property type="project" value="InterPro"/>
</dbReference>
<dbReference type="GO" id="GO:0003755">
    <property type="term" value="F:peptidyl-prolyl cis-trans isomerase activity"/>
    <property type="evidence" value="ECO:0007669"/>
    <property type="project" value="UniProtKB-KW"/>
</dbReference>
<evidence type="ECO:0000256" key="7">
    <source>
        <dbReference type="ARBA" id="ARBA00024849"/>
    </source>
</evidence>
<keyword evidence="4" id="KW-0697">Rotamase</keyword>
<accession>A0A8J5IIS4</accession>
<dbReference type="Pfam" id="PF05697">
    <property type="entry name" value="Trigger_N"/>
    <property type="match status" value="1"/>
</dbReference>
<evidence type="ECO:0000256" key="3">
    <source>
        <dbReference type="ARBA" id="ARBA00013194"/>
    </source>
</evidence>
<reference evidence="9 10" key="1">
    <citation type="submission" date="2020-08" db="EMBL/GenBank/DDBJ databases">
        <title>Plant Genome Project.</title>
        <authorList>
            <person name="Zhang R.-G."/>
        </authorList>
    </citation>
    <scope>NUCLEOTIDE SEQUENCE [LARGE SCALE GENOMIC DNA]</scope>
    <source>
        <tissue evidence="9">Rhizome</tissue>
    </source>
</reference>